<proteinExistence type="predicted"/>
<feature type="compositionally biased region" description="Basic and acidic residues" evidence="1">
    <location>
        <begin position="44"/>
        <end position="54"/>
    </location>
</feature>
<feature type="compositionally biased region" description="Low complexity" evidence="1">
    <location>
        <begin position="281"/>
        <end position="297"/>
    </location>
</feature>
<feature type="compositionally biased region" description="Basic and acidic residues" evidence="1">
    <location>
        <begin position="167"/>
        <end position="178"/>
    </location>
</feature>
<feature type="compositionally biased region" description="Low complexity" evidence="1">
    <location>
        <begin position="204"/>
        <end position="219"/>
    </location>
</feature>
<feature type="region of interest" description="Disordered" evidence="1">
    <location>
        <begin position="278"/>
        <end position="529"/>
    </location>
</feature>
<name>A0A378X4R8_9NOCA</name>
<dbReference type="Proteomes" id="UP000255082">
    <property type="component" value="Unassembled WGS sequence"/>
</dbReference>
<gene>
    <name evidence="2" type="ORF">NCTC13184_06697</name>
</gene>
<feature type="compositionally biased region" description="Low complexity" evidence="1">
    <location>
        <begin position="102"/>
        <end position="113"/>
    </location>
</feature>
<dbReference type="AlphaFoldDB" id="A0A378X4R8"/>
<feature type="compositionally biased region" description="Low complexity" evidence="1">
    <location>
        <begin position="378"/>
        <end position="400"/>
    </location>
</feature>
<feature type="compositionally biased region" description="Low complexity" evidence="1">
    <location>
        <begin position="349"/>
        <end position="365"/>
    </location>
</feature>
<accession>A0A378X4R8</accession>
<feature type="compositionally biased region" description="Pro residues" evidence="1">
    <location>
        <begin position="518"/>
        <end position="529"/>
    </location>
</feature>
<sequence length="529" mass="56896">MECMTDPANARFGEPHPAREGHRLTRSEEEPAQQTGSGGPAHGGAEKFGLRWDSAEFGDSGSGESVFGTPPVASPTDVPSYSPDYLTGTAVPALLPHRHCRSATPRPAPASRRSPPENQRSAACSRPRSMRITSRVRGSRSRIPRRPTTSPLPPPASRSARRRRLPSIRDRGSWERPRLPPRPRRRKRRAGQPNSTPNPRIRRTPSAASRRAWASTRAAEPLPCRRDRARRTPASRGVSCRAGGAASGRFRRIGCLVRRIRPGPPKLPMRLPTPAHGIARTEPAGTGTESAAAASTETRPEPTRRPIPRAARRARDKEQPAASTATSRLSADITATPAAEAPSEGQHGTAGTEPAAATTTASANDAETHRITAGTDESATGRAATTDADPAPSAATPPTRQSGDHAVDPPRLPHHRPTATTAPAPPRSPTMRGSPPNILSPKRIRRTPRPRRAKRRPPRHGLRIGIRTNRPLPTTRKQPARLTPARQTVRTEPTPQTRNPGRTPTRFLPSAAVRRAPTPLPGRSPPATG</sequence>
<feature type="compositionally biased region" description="Polar residues" evidence="1">
    <location>
        <begin position="485"/>
        <end position="502"/>
    </location>
</feature>
<feature type="compositionally biased region" description="Basic residues" evidence="1">
    <location>
        <begin position="179"/>
        <end position="190"/>
    </location>
</feature>
<feature type="compositionally biased region" description="Basic residues" evidence="1">
    <location>
        <begin position="442"/>
        <end position="462"/>
    </location>
</feature>
<dbReference type="EMBL" id="UGRU01000001">
    <property type="protein sequence ID" value="SUA48152.1"/>
    <property type="molecule type" value="Genomic_DNA"/>
</dbReference>
<evidence type="ECO:0000313" key="2">
    <source>
        <dbReference type="EMBL" id="SUA48152.1"/>
    </source>
</evidence>
<reference evidence="2 3" key="1">
    <citation type="submission" date="2018-06" db="EMBL/GenBank/DDBJ databases">
        <authorList>
            <consortium name="Pathogen Informatics"/>
            <person name="Doyle S."/>
        </authorList>
    </citation>
    <scope>NUCLEOTIDE SEQUENCE [LARGE SCALE GENOMIC DNA]</scope>
    <source>
        <strain evidence="2 3">NCTC13184</strain>
    </source>
</reference>
<feature type="compositionally biased region" description="Basic and acidic residues" evidence="1">
    <location>
        <begin position="13"/>
        <end position="29"/>
    </location>
</feature>
<feature type="region of interest" description="Disordered" evidence="1">
    <location>
        <begin position="1"/>
        <end position="242"/>
    </location>
</feature>
<evidence type="ECO:0000313" key="3">
    <source>
        <dbReference type="Proteomes" id="UP000255082"/>
    </source>
</evidence>
<organism evidence="2 3">
    <name type="scientific">Nocardia africana</name>
    <dbReference type="NCBI Taxonomy" id="134964"/>
    <lineage>
        <taxon>Bacteria</taxon>
        <taxon>Bacillati</taxon>
        <taxon>Actinomycetota</taxon>
        <taxon>Actinomycetes</taxon>
        <taxon>Mycobacteriales</taxon>
        <taxon>Nocardiaceae</taxon>
        <taxon>Nocardia</taxon>
    </lineage>
</organism>
<protein>
    <submittedName>
        <fullName evidence="2">Uncharacterized protein</fullName>
    </submittedName>
</protein>
<evidence type="ECO:0000256" key="1">
    <source>
        <dbReference type="SAM" id="MobiDB-lite"/>
    </source>
</evidence>